<name>A0A943SQU9_9FIRM</name>
<dbReference type="PROSITE" id="PS51257">
    <property type="entry name" value="PROKAR_LIPOPROTEIN"/>
    <property type="match status" value="1"/>
</dbReference>
<proteinExistence type="predicted"/>
<comment type="caution">
    <text evidence="2">The sequence shown here is derived from an EMBL/GenBank/DDBJ whole genome shotgun (WGS) entry which is preliminary data.</text>
</comment>
<dbReference type="Proteomes" id="UP000748991">
    <property type="component" value="Unassembled WGS sequence"/>
</dbReference>
<reference evidence="2" key="1">
    <citation type="submission" date="2021-02" db="EMBL/GenBank/DDBJ databases">
        <title>Infant gut strain persistence is associated with maternal origin, phylogeny, and functional potential including surface adhesion and iron acquisition.</title>
        <authorList>
            <person name="Lou Y.C."/>
        </authorList>
    </citation>
    <scope>NUCLEOTIDE SEQUENCE</scope>
    <source>
        <strain evidence="2">L3_060_052G1_dasL3_060_052G1_concoct_1</strain>
    </source>
</reference>
<evidence type="ECO:0008006" key="4">
    <source>
        <dbReference type="Google" id="ProtNLM"/>
    </source>
</evidence>
<evidence type="ECO:0000313" key="2">
    <source>
        <dbReference type="EMBL" id="MBS6535167.1"/>
    </source>
</evidence>
<organism evidence="2 3">
    <name type="scientific">Peptoniphilus harei</name>
    <dbReference type="NCBI Taxonomy" id="54005"/>
    <lineage>
        <taxon>Bacteria</taxon>
        <taxon>Bacillati</taxon>
        <taxon>Bacillota</taxon>
        <taxon>Tissierellia</taxon>
        <taxon>Tissierellales</taxon>
        <taxon>Peptoniphilaceae</taxon>
        <taxon>Peptoniphilus</taxon>
    </lineage>
</organism>
<feature type="signal peptide" evidence="1">
    <location>
        <begin position="1"/>
        <end position="20"/>
    </location>
</feature>
<dbReference type="EMBL" id="JAGZZP010000007">
    <property type="protein sequence ID" value="MBS6535167.1"/>
    <property type="molecule type" value="Genomic_DNA"/>
</dbReference>
<gene>
    <name evidence="2" type="ORF">KH327_04985</name>
</gene>
<accession>A0A943SQU9</accession>
<keyword evidence="1" id="KW-0732">Signal</keyword>
<feature type="chain" id="PRO_5038984165" description="Lipoprotein" evidence="1">
    <location>
        <begin position="21"/>
        <end position="156"/>
    </location>
</feature>
<evidence type="ECO:0000256" key="1">
    <source>
        <dbReference type="SAM" id="SignalP"/>
    </source>
</evidence>
<evidence type="ECO:0000313" key="3">
    <source>
        <dbReference type="Proteomes" id="UP000748991"/>
    </source>
</evidence>
<dbReference type="RefSeq" id="WP_278637682.1">
    <property type="nucleotide sequence ID" value="NZ_JAGZZP010000007.1"/>
</dbReference>
<sequence length="156" mass="17956">MKIKKIFYLFLVLIFLTACKKDQSHEIKFSTGEVYKFESLSVEVIADEEDMTTREIFSSDDNEEKLGEIISLLGNCKVVDQGYSYASIPDHNSLLINLHNKDEEDTIYMYNSIRDGNTNKFHYSFYGNLGNQEGPTLLSDDDLISEIKYIINKLSK</sequence>
<protein>
    <recommendedName>
        <fullName evidence="4">Lipoprotein</fullName>
    </recommendedName>
</protein>
<dbReference type="AlphaFoldDB" id="A0A943SQU9"/>